<sequence length="429" mass="43853">MAFVLIAITACDKDKTVTSSAPVINTVWPLDGTPSTIVTIRGKNFSTVRTENIVQFNGVNAIVIEASQGALLAVAPATGATGAITVAVRNTTVTGPVFTYKAPQQEYNVKLFAGDLTAGSVDGALSISRLRSPEGVEMDAAGNLIITDRGNNRIRKVSLAGIMSPVAGADVVGFVNGPAADARFRLPWKSTVDAAGNIIVADRDNNCIRKITPAGVVSTIAGSGTAGFADGSAATAMFNQPLDVAADAAGNIYVADNLNHRIRKIAPSGEVSTLAGDGTAAFANGTGTAAKLKNPSGLAIDKDGNLIIADRLNHRIRMITPAGVVTSIAGDGVSGYKDGEAGAARFADPYGVAVDGNGHIIIADLNNNKVRKLAGITVTTLAGSSKGFLDGPGANAQLNQPTDVCVDADGNVYVADLGNNCIRKITLIK</sequence>
<dbReference type="STRING" id="536979.SAMN04488055_0869"/>
<evidence type="ECO:0000313" key="4">
    <source>
        <dbReference type="EMBL" id="SIN71482.1"/>
    </source>
</evidence>
<dbReference type="Gene3D" id="2.120.10.30">
    <property type="entry name" value="TolB, C-terminal domain"/>
    <property type="match status" value="4"/>
</dbReference>
<dbReference type="EMBL" id="FSRA01000001">
    <property type="protein sequence ID" value="SIN71482.1"/>
    <property type="molecule type" value="Genomic_DNA"/>
</dbReference>
<dbReference type="CDD" id="cd00603">
    <property type="entry name" value="IPT_PCSR"/>
    <property type="match status" value="1"/>
</dbReference>
<evidence type="ECO:0000259" key="3">
    <source>
        <dbReference type="Pfam" id="PF01833"/>
    </source>
</evidence>
<dbReference type="AlphaFoldDB" id="A0A1N6DL25"/>
<dbReference type="CDD" id="cd14953">
    <property type="entry name" value="NHL_like_1"/>
    <property type="match status" value="1"/>
</dbReference>
<dbReference type="SUPFAM" id="SSF101898">
    <property type="entry name" value="NHL repeat"/>
    <property type="match status" value="1"/>
</dbReference>
<organism evidence="4 5">
    <name type="scientific">Chitinophaga niabensis</name>
    <dbReference type="NCBI Taxonomy" id="536979"/>
    <lineage>
        <taxon>Bacteria</taxon>
        <taxon>Pseudomonadati</taxon>
        <taxon>Bacteroidota</taxon>
        <taxon>Chitinophagia</taxon>
        <taxon>Chitinophagales</taxon>
        <taxon>Chitinophagaceae</taxon>
        <taxon>Chitinophaga</taxon>
    </lineage>
</organism>
<dbReference type="Pfam" id="PF01833">
    <property type="entry name" value="TIG"/>
    <property type="match status" value="1"/>
</dbReference>
<dbReference type="PANTHER" id="PTHR13833">
    <property type="match status" value="1"/>
</dbReference>
<gene>
    <name evidence="4" type="ORF">SAMN04488055_0869</name>
</gene>
<dbReference type="Proteomes" id="UP000185003">
    <property type="component" value="Unassembled WGS sequence"/>
</dbReference>
<dbReference type="Pfam" id="PF01436">
    <property type="entry name" value="NHL"/>
    <property type="match status" value="6"/>
</dbReference>
<dbReference type="InterPro" id="IPR013783">
    <property type="entry name" value="Ig-like_fold"/>
</dbReference>
<evidence type="ECO:0000256" key="2">
    <source>
        <dbReference type="PROSITE-ProRule" id="PRU00504"/>
    </source>
</evidence>
<dbReference type="SUPFAM" id="SSF81296">
    <property type="entry name" value="E set domains"/>
    <property type="match status" value="1"/>
</dbReference>
<accession>A0A1N6DL25</accession>
<name>A0A1N6DL25_9BACT</name>
<dbReference type="InterPro" id="IPR011042">
    <property type="entry name" value="6-blade_b-propeller_TolB-like"/>
</dbReference>
<dbReference type="InterPro" id="IPR001258">
    <property type="entry name" value="NHL_repeat"/>
</dbReference>
<feature type="domain" description="IPT/TIG" evidence="3">
    <location>
        <begin position="22"/>
        <end position="100"/>
    </location>
</feature>
<feature type="repeat" description="NHL" evidence="2">
    <location>
        <begin position="238"/>
        <end position="268"/>
    </location>
</feature>
<dbReference type="InterPro" id="IPR014756">
    <property type="entry name" value="Ig_E-set"/>
</dbReference>
<reference evidence="4 5" key="1">
    <citation type="submission" date="2016-11" db="EMBL/GenBank/DDBJ databases">
        <authorList>
            <person name="Jaros S."/>
            <person name="Januszkiewicz K."/>
            <person name="Wedrychowicz H."/>
        </authorList>
    </citation>
    <scope>NUCLEOTIDE SEQUENCE [LARGE SCALE GENOMIC DNA]</scope>
    <source>
        <strain evidence="4 5">DSM 24787</strain>
    </source>
</reference>
<evidence type="ECO:0000313" key="5">
    <source>
        <dbReference type="Proteomes" id="UP000185003"/>
    </source>
</evidence>
<protein>
    <submittedName>
        <fullName evidence="4">NHL repeat-containing protein</fullName>
    </submittedName>
</protein>
<proteinExistence type="predicted"/>
<dbReference type="InterPro" id="IPR002909">
    <property type="entry name" value="IPT_dom"/>
</dbReference>
<dbReference type="PROSITE" id="PS51125">
    <property type="entry name" value="NHL"/>
    <property type="match status" value="2"/>
</dbReference>
<feature type="repeat" description="NHL" evidence="2">
    <location>
        <begin position="386"/>
        <end position="428"/>
    </location>
</feature>
<keyword evidence="1" id="KW-0677">Repeat</keyword>
<evidence type="ECO:0000256" key="1">
    <source>
        <dbReference type="ARBA" id="ARBA00022737"/>
    </source>
</evidence>
<dbReference type="PANTHER" id="PTHR13833:SF71">
    <property type="entry name" value="NHL DOMAIN-CONTAINING PROTEIN"/>
    <property type="match status" value="1"/>
</dbReference>
<dbReference type="Gene3D" id="2.60.40.10">
    <property type="entry name" value="Immunoglobulins"/>
    <property type="match status" value="1"/>
</dbReference>
<keyword evidence="5" id="KW-1185">Reference proteome</keyword>